<gene>
    <name evidence="2" type="ORF">DLJ60_05150</name>
</gene>
<evidence type="ECO:0000259" key="1">
    <source>
        <dbReference type="Pfam" id="PF00881"/>
    </source>
</evidence>
<organism evidence="2 3">
    <name type="scientific">Micromonospora chalcea</name>
    <dbReference type="NCBI Taxonomy" id="1874"/>
    <lineage>
        <taxon>Bacteria</taxon>
        <taxon>Bacillati</taxon>
        <taxon>Actinomycetota</taxon>
        <taxon>Actinomycetes</taxon>
        <taxon>Micromonosporales</taxon>
        <taxon>Micromonosporaceae</taxon>
        <taxon>Micromonospora</taxon>
    </lineage>
</organism>
<dbReference type="PANTHER" id="PTHR43745:SF2">
    <property type="entry name" value="NITROREDUCTASE MJ1384-RELATED"/>
    <property type="match status" value="1"/>
</dbReference>
<name>A0ABX9YB65_MICCH</name>
<dbReference type="EMBL" id="QGTA01000114">
    <property type="protein sequence ID" value="RQW96346.1"/>
    <property type="molecule type" value="Genomic_DNA"/>
</dbReference>
<proteinExistence type="predicted"/>
<dbReference type="InterPro" id="IPR029479">
    <property type="entry name" value="Nitroreductase"/>
</dbReference>
<dbReference type="InterPro" id="IPR052544">
    <property type="entry name" value="Bacteriocin_Proc_Enz"/>
</dbReference>
<comment type="caution">
    <text evidence="2">The sequence shown here is derived from an EMBL/GenBank/DDBJ whole genome shotgun (WGS) entry which is preliminary data.</text>
</comment>
<accession>A0ABX9YB65</accession>
<reference evidence="2 3" key="1">
    <citation type="submission" date="2018-05" db="EMBL/GenBank/DDBJ databases">
        <title>Micromonospora from Atacama Desert.</title>
        <authorList>
            <person name="Carro L."/>
            <person name="Goodfellow M."/>
            <person name="Klenk H.-P."/>
        </authorList>
    </citation>
    <scope>NUCLEOTIDE SEQUENCE [LARGE SCALE GENOMIC DNA]</scope>
    <source>
        <strain evidence="2 3">LB41</strain>
    </source>
</reference>
<dbReference type="InterPro" id="IPR000415">
    <property type="entry name" value="Nitroreductase-like"/>
</dbReference>
<evidence type="ECO:0000313" key="3">
    <source>
        <dbReference type="Proteomes" id="UP000274694"/>
    </source>
</evidence>
<dbReference type="Proteomes" id="UP000274694">
    <property type="component" value="Unassembled WGS sequence"/>
</dbReference>
<dbReference type="Pfam" id="PF00881">
    <property type="entry name" value="Nitroreductase"/>
    <property type="match status" value="1"/>
</dbReference>
<keyword evidence="3" id="KW-1185">Reference proteome</keyword>
<evidence type="ECO:0000313" key="2">
    <source>
        <dbReference type="EMBL" id="RQW96346.1"/>
    </source>
</evidence>
<protein>
    <recommendedName>
        <fullName evidence="1">Nitroreductase domain-containing protein</fullName>
    </recommendedName>
</protein>
<sequence>MRIEPAASDLWLISRDDRLNGHKVPASAAGLLVAAFAPGTIYSLSEPIMAAIGSVRRAELIAEWLVAHEYLVRDDDAEAIKTRRWLESWAENGWRAASRYHARTYGYPFEFYEADGNSAEDVRRMVAYNAQQPDVDRARPRLHDQEKVYALPDPAPELFPATASAATNLAVAAQPLDYDRLASLLSLLTRPIRQARMPFAESANLLRKTSPSGGSRHPTEFSVVTHAVDGIDDGVYQVATVDGALDRMDHLDASSRDLADLSGIADDNRPYALIFFNSYFARNRYRYREPRTFRTVHMDVGHLMGTAEYLSRANGWAVRHAQHLDGKKVADALGTDHRVEATIAATLVHAADQPAESRD</sequence>
<feature type="domain" description="Nitroreductase" evidence="1">
    <location>
        <begin position="177"/>
        <end position="343"/>
    </location>
</feature>
<dbReference type="Gene3D" id="3.40.109.10">
    <property type="entry name" value="NADH Oxidase"/>
    <property type="match status" value="1"/>
</dbReference>
<dbReference type="PANTHER" id="PTHR43745">
    <property type="entry name" value="NITROREDUCTASE MJ1384-RELATED"/>
    <property type="match status" value="1"/>
</dbReference>